<dbReference type="Proteomes" id="UP001056120">
    <property type="component" value="Linkage Group LG22"/>
</dbReference>
<reference evidence="2" key="1">
    <citation type="journal article" date="2022" name="Mol. Ecol. Resour.">
        <title>The genomes of chicory, endive, great burdock and yacon provide insights into Asteraceae palaeo-polyploidization history and plant inulin production.</title>
        <authorList>
            <person name="Fan W."/>
            <person name="Wang S."/>
            <person name="Wang H."/>
            <person name="Wang A."/>
            <person name="Jiang F."/>
            <person name="Liu H."/>
            <person name="Zhao H."/>
            <person name="Xu D."/>
            <person name="Zhang Y."/>
        </authorList>
    </citation>
    <scope>NUCLEOTIDE SEQUENCE [LARGE SCALE GENOMIC DNA]</scope>
    <source>
        <strain evidence="2">cv. Yunnan</strain>
    </source>
</reference>
<sequence length="134" mass="15054">MTLTLPAHLADVPVGDSMQTVSESSGRLEAMLLEAKGSWAEAEKAYTSILEDNALEQLVQNGKRVVMMGDDTWTQMFPHHFNKSYPYSSFNVKDLDTVTLNYYFIVFLVMKLIFDANILLQKVVDALQSQSDAN</sequence>
<comment type="caution">
    <text evidence="1">The sequence shown here is derived from an EMBL/GenBank/DDBJ whole genome shotgun (WGS) entry which is preliminary data.</text>
</comment>
<keyword evidence="2" id="KW-1185">Reference proteome</keyword>
<organism evidence="1 2">
    <name type="scientific">Smallanthus sonchifolius</name>
    <dbReference type="NCBI Taxonomy" id="185202"/>
    <lineage>
        <taxon>Eukaryota</taxon>
        <taxon>Viridiplantae</taxon>
        <taxon>Streptophyta</taxon>
        <taxon>Embryophyta</taxon>
        <taxon>Tracheophyta</taxon>
        <taxon>Spermatophyta</taxon>
        <taxon>Magnoliopsida</taxon>
        <taxon>eudicotyledons</taxon>
        <taxon>Gunneridae</taxon>
        <taxon>Pentapetalae</taxon>
        <taxon>asterids</taxon>
        <taxon>campanulids</taxon>
        <taxon>Asterales</taxon>
        <taxon>Asteraceae</taxon>
        <taxon>Asteroideae</taxon>
        <taxon>Heliantheae alliance</taxon>
        <taxon>Millerieae</taxon>
        <taxon>Smallanthus</taxon>
    </lineage>
</organism>
<proteinExistence type="predicted"/>
<protein>
    <submittedName>
        <fullName evidence="1">Uncharacterized protein</fullName>
    </submittedName>
</protein>
<name>A0ACB9BSQ9_9ASTR</name>
<reference evidence="1 2" key="2">
    <citation type="journal article" date="2022" name="Mol. Ecol. Resour.">
        <title>The genomes of chicory, endive, great burdock and yacon provide insights into Asteraceae paleo-polyploidization history and plant inulin production.</title>
        <authorList>
            <person name="Fan W."/>
            <person name="Wang S."/>
            <person name="Wang H."/>
            <person name="Wang A."/>
            <person name="Jiang F."/>
            <person name="Liu H."/>
            <person name="Zhao H."/>
            <person name="Xu D."/>
            <person name="Zhang Y."/>
        </authorList>
    </citation>
    <scope>NUCLEOTIDE SEQUENCE [LARGE SCALE GENOMIC DNA]</scope>
    <source>
        <strain evidence="2">cv. Yunnan</strain>
        <tissue evidence="1">Leaves</tissue>
    </source>
</reference>
<evidence type="ECO:0000313" key="1">
    <source>
        <dbReference type="EMBL" id="KAI3725053.1"/>
    </source>
</evidence>
<dbReference type="EMBL" id="CM042039">
    <property type="protein sequence ID" value="KAI3725053.1"/>
    <property type="molecule type" value="Genomic_DNA"/>
</dbReference>
<evidence type="ECO:0000313" key="2">
    <source>
        <dbReference type="Proteomes" id="UP001056120"/>
    </source>
</evidence>
<gene>
    <name evidence="1" type="ORF">L1987_64826</name>
</gene>
<accession>A0ACB9BSQ9</accession>